<dbReference type="InterPro" id="IPR001223">
    <property type="entry name" value="Glyco_hydro18_cat"/>
</dbReference>
<reference evidence="2 3" key="1">
    <citation type="submission" date="2019-05" db="EMBL/GenBank/DDBJ databases">
        <title>Another draft genome of Portunus trituberculatus and its Hox gene families provides insights of decapod evolution.</title>
        <authorList>
            <person name="Jeong J.-H."/>
            <person name="Song I."/>
            <person name="Kim S."/>
            <person name="Choi T."/>
            <person name="Kim D."/>
            <person name="Ryu S."/>
            <person name="Kim W."/>
        </authorList>
    </citation>
    <scope>NUCLEOTIDE SEQUENCE [LARGE SCALE GENOMIC DNA]</scope>
    <source>
        <tissue evidence="2">Muscle</tissue>
    </source>
</reference>
<comment type="caution">
    <text evidence="2">The sequence shown here is derived from an EMBL/GenBank/DDBJ whole genome shotgun (WGS) entry which is preliminary data.</text>
</comment>
<feature type="domain" description="GH18" evidence="1">
    <location>
        <begin position="8"/>
        <end position="80"/>
    </location>
</feature>
<protein>
    <submittedName>
        <fullName evidence="2">Putative chitinase 2</fullName>
    </submittedName>
</protein>
<organism evidence="2 3">
    <name type="scientific">Portunus trituberculatus</name>
    <name type="common">Swimming crab</name>
    <name type="synonym">Neptunus trituberculatus</name>
    <dbReference type="NCBI Taxonomy" id="210409"/>
    <lineage>
        <taxon>Eukaryota</taxon>
        <taxon>Metazoa</taxon>
        <taxon>Ecdysozoa</taxon>
        <taxon>Arthropoda</taxon>
        <taxon>Crustacea</taxon>
        <taxon>Multicrustacea</taxon>
        <taxon>Malacostraca</taxon>
        <taxon>Eumalacostraca</taxon>
        <taxon>Eucarida</taxon>
        <taxon>Decapoda</taxon>
        <taxon>Pleocyemata</taxon>
        <taxon>Brachyura</taxon>
        <taxon>Eubrachyura</taxon>
        <taxon>Portunoidea</taxon>
        <taxon>Portunidae</taxon>
        <taxon>Portuninae</taxon>
        <taxon>Portunus</taxon>
    </lineage>
</organism>
<accession>A0A5B7HFJ8</accession>
<dbReference type="GO" id="GO:0004568">
    <property type="term" value="F:chitinase activity"/>
    <property type="evidence" value="ECO:0007669"/>
    <property type="project" value="TreeGrafter"/>
</dbReference>
<dbReference type="PROSITE" id="PS51910">
    <property type="entry name" value="GH18_2"/>
    <property type="match status" value="1"/>
</dbReference>
<dbReference type="Proteomes" id="UP000324222">
    <property type="component" value="Unassembled WGS sequence"/>
</dbReference>
<name>A0A5B7HFJ8_PORTR</name>
<proteinExistence type="predicted"/>
<dbReference type="GO" id="GO:0006032">
    <property type="term" value="P:chitin catabolic process"/>
    <property type="evidence" value="ECO:0007669"/>
    <property type="project" value="TreeGrafter"/>
</dbReference>
<dbReference type="PANTHER" id="PTHR11177">
    <property type="entry name" value="CHITINASE"/>
    <property type="match status" value="1"/>
</dbReference>
<dbReference type="Gene3D" id="3.20.20.80">
    <property type="entry name" value="Glycosidases"/>
    <property type="match status" value="1"/>
</dbReference>
<dbReference type="InterPro" id="IPR017853">
    <property type="entry name" value="GH"/>
</dbReference>
<evidence type="ECO:0000313" key="3">
    <source>
        <dbReference type="Proteomes" id="UP000324222"/>
    </source>
</evidence>
<dbReference type="AlphaFoldDB" id="A0A5B7HFJ8"/>
<sequence>MTAPKEEPVMACYFGSWAVYRPGLGKFDVEDIDPFLCTHALYAFAGLQASTGTIVSLDPYNDLYDNYGKGEEYNILSQKK</sequence>
<gene>
    <name evidence="2" type="primary">Cht2_0</name>
    <name evidence="2" type="ORF">E2C01_065798</name>
</gene>
<dbReference type="OrthoDB" id="73875at2759"/>
<dbReference type="GO" id="GO:0005576">
    <property type="term" value="C:extracellular region"/>
    <property type="evidence" value="ECO:0007669"/>
    <property type="project" value="TreeGrafter"/>
</dbReference>
<dbReference type="PANTHER" id="PTHR11177:SF360">
    <property type="entry name" value="CHITINASE 4-RELATED"/>
    <property type="match status" value="1"/>
</dbReference>
<evidence type="ECO:0000259" key="1">
    <source>
        <dbReference type="PROSITE" id="PS51910"/>
    </source>
</evidence>
<evidence type="ECO:0000313" key="2">
    <source>
        <dbReference type="EMBL" id="MPC71521.1"/>
    </source>
</evidence>
<dbReference type="EMBL" id="VSRR010033042">
    <property type="protein sequence ID" value="MPC71521.1"/>
    <property type="molecule type" value="Genomic_DNA"/>
</dbReference>
<dbReference type="InterPro" id="IPR050314">
    <property type="entry name" value="Glycosyl_Hydrlase_18"/>
</dbReference>
<dbReference type="SUPFAM" id="SSF51445">
    <property type="entry name" value="(Trans)glycosidases"/>
    <property type="match status" value="1"/>
</dbReference>
<dbReference type="Pfam" id="PF00704">
    <property type="entry name" value="Glyco_hydro_18"/>
    <property type="match status" value="1"/>
</dbReference>
<keyword evidence="3" id="KW-1185">Reference proteome</keyword>
<dbReference type="GO" id="GO:0005975">
    <property type="term" value="P:carbohydrate metabolic process"/>
    <property type="evidence" value="ECO:0007669"/>
    <property type="project" value="InterPro"/>
</dbReference>
<dbReference type="GO" id="GO:0008061">
    <property type="term" value="F:chitin binding"/>
    <property type="evidence" value="ECO:0007669"/>
    <property type="project" value="TreeGrafter"/>
</dbReference>